<sequence>GFDRIFSFSDSLEALQIVQGSATKVLNSILDRRINLQLAKLSQWSIQHVSRTYNKEANSQAKMSITNNGVGKVKKKVKRRNDEPPDLDDGMIEGVKEQRVSFKAGSSRKVTSKEENFVLMDRDVVTKKMDGLLSIRFSQSP</sequence>
<evidence type="ECO:0008006" key="4">
    <source>
        <dbReference type="Google" id="ProtNLM"/>
    </source>
</evidence>
<evidence type="ECO:0000313" key="3">
    <source>
        <dbReference type="Proteomes" id="UP000593560"/>
    </source>
</evidence>
<comment type="caution">
    <text evidence="2">The sequence shown here is derived from an EMBL/GenBank/DDBJ whole genome shotgun (WGS) entry which is preliminary data.</text>
</comment>
<accession>A0A7J9GY30</accession>
<gene>
    <name evidence="2" type="ORF">Gohar_012791</name>
</gene>
<keyword evidence="3" id="KW-1185">Reference proteome</keyword>
<evidence type="ECO:0000256" key="1">
    <source>
        <dbReference type="SAM" id="MobiDB-lite"/>
    </source>
</evidence>
<evidence type="ECO:0000313" key="2">
    <source>
        <dbReference type="EMBL" id="MBA0802506.1"/>
    </source>
</evidence>
<reference evidence="2 3" key="1">
    <citation type="journal article" date="2019" name="Genome Biol. Evol.">
        <title>Insights into the evolution of the New World diploid cottons (Gossypium, subgenus Houzingenia) based on genome sequencing.</title>
        <authorList>
            <person name="Grover C.E."/>
            <person name="Arick M.A. 2nd"/>
            <person name="Thrash A."/>
            <person name="Conover J.L."/>
            <person name="Sanders W.S."/>
            <person name="Peterson D.G."/>
            <person name="Frelichowski J.E."/>
            <person name="Scheffler J.A."/>
            <person name="Scheffler B.E."/>
            <person name="Wendel J.F."/>
        </authorList>
    </citation>
    <scope>NUCLEOTIDE SEQUENCE [LARGE SCALE GENOMIC DNA]</scope>
    <source>
        <strain evidence="2">0</strain>
        <tissue evidence="2">Leaf</tissue>
    </source>
</reference>
<dbReference type="AlphaFoldDB" id="A0A7J9GY30"/>
<organism evidence="2 3">
    <name type="scientific">Gossypium harknessii</name>
    <dbReference type="NCBI Taxonomy" id="34285"/>
    <lineage>
        <taxon>Eukaryota</taxon>
        <taxon>Viridiplantae</taxon>
        <taxon>Streptophyta</taxon>
        <taxon>Embryophyta</taxon>
        <taxon>Tracheophyta</taxon>
        <taxon>Spermatophyta</taxon>
        <taxon>Magnoliopsida</taxon>
        <taxon>eudicotyledons</taxon>
        <taxon>Gunneridae</taxon>
        <taxon>Pentapetalae</taxon>
        <taxon>rosids</taxon>
        <taxon>malvids</taxon>
        <taxon>Malvales</taxon>
        <taxon>Malvaceae</taxon>
        <taxon>Malvoideae</taxon>
        <taxon>Gossypium</taxon>
    </lineage>
</organism>
<proteinExistence type="predicted"/>
<protein>
    <recommendedName>
        <fullName evidence="4">RNase H type-1 domain-containing protein</fullName>
    </recommendedName>
</protein>
<feature type="non-terminal residue" evidence="2">
    <location>
        <position position="141"/>
    </location>
</feature>
<name>A0A7J9GY30_9ROSI</name>
<dbReference type="EMBL" id="JABFAD010000007">
    <property type="protein sequence ID" value="MBA0802506.1"/>
    <property type="molecule type" value="Genomic_DNA"/>
</dbReference>
<feature type="region of interest" description="Disordered" evidence="1">
    <location>
        <begin position="61"/>
        <end position="90"/>
    </location>
</feature>
<dbReference type="OrthoDB" id="1000044at2759"/>
<dbReference type="Proteomes" id="UP000593560">
    <property type="component" value="Unassembled WGS sequence"/>
</dbReference>